<protein>
    <recommendedName>
        <fullName evidence="5">Ammonia monooxygenase</fullName>
    </recommendedName>
</protein>
<dbReference type="PIRSF" id="PIRSF038991">
    <property type="entry name" value="Protein_AbrB"/>
    <property type="match status" value="1"/>
</dbReference>
<keyword evidence="2" id="KW-0812">Transmembrane</keyword>
<dbReference type="EMBL" id="JFKE01000005">
    <property type="protein sequence ID" value="KAJ54925.1"/>
    <property type="molecule type" value="Genomic_DNA"/>
</dbReference>
<feature type="transmembrane region" description="Helical" evidence="2">
    <location>
        <begin position="35"/>
        <end position="55"/>
    </location>
</feature>
<keyword evidence="2" id="KW-0472">Membrane</keyword>
<feature type="transmembrane region" description="Helical" evidence="2">
    <location>
        <begin position="271"/>
        <end position="298"/>
    </location>
</feature>
<feature type="region of interest" description="Disordered" evidence="1">
    <location>
        <begin position="349"/>
        <end position="382"/>
    </location>
</feature>
<feature type="compositionally biased region" description="Basic and acidic residues" evidence="1">
    <location>
        <begin position="370"/>
        <end position="382"/>
    </location>
</feature>
<feature type="transmembrane region" description="Helical" evidence="2">
    <location>
        <begin position="7"/>
        <end position="29"/>
    </location>
</feature>
<organism evidence="3 4">
    <name type="scientific">Actibacterium mucosum KCTC 23349</name>
    <dbReference type="NCBI Taxonomy" id="1454373"/>
    <lineage>
        <taxon>Bacteria</taxon>
        <taxon>Pseudomonadati</taxon>
        <taxon>Pseudomonadota</taxon>
        <taxon>Alphaproteobacteria</taxon>
        <taxon>Rhodobacterales</taxon>
        <taxon>Roseobacteraceae</taxon>
        <taxon>Actibacterium</taxon>
    </lineage>
</organism>
<dbReference type="OrthoDB" id="7157734at2"/>
<dbReference type="InterPro" id="IPR007820">
    <property type="entry name" value="AbrB_fam"/>
</dbReference>
<dbReference type="PANTHER" id="PTHR38457:SF1">
    <property type="entry name" value="REGULATOR ABRB-RELATED"/>
    <property type="match status" value="1"/>
</dbReference>
<proteinExistence type="predicted"/>
<feature type="transmembrane region" description="Helical" evidence="2">
    <location>
        <begin position="318"/>
        <end position="340"/>
    </location>
</feature>
<evidence type="ECO:0000256" key="1">
    <source>
        <dbReference type="SAM" id="MobiDB-lite"/>
    </source>
</evidence>
<dbReference type="GO" id="GO:0010468">
    <property type="term" value="P:regulation of gene expression"/>
    <property type="evidence" value="ECO:0007669"/>
    <property type="project" value="InterPro"/>
</dbReference>
<feature type="transmembrane region" description="Helical" evidence="2">
    <location>
        <begin position="179"/>
        <end position="200"/>
    </location>
</feature>
<sequence length="382" mass="39463">MNSAFKSIYLPAAIALGAGAFGAVLAVFLRVPAPFLTGPATMVTLAALAGLPVGIPARLRDPFFLLIGMNVGAAVTPEAVATAARWPGSLLALALAVTVMMALGAFFMRRVIGLDRLPALLAATPGHLSFVLSIAEEGEADTRRVALVQSLRVLFLTLLVPVLVQLLDRGPLPEPSARAVTALWLLVPMGLAALALGLVFKRLNLPAALLLGGMAVSGVLHGSGSMTGQFPPWLTAVGFTFMGSLIGTRFNGVTIRMFLGAIIASFTLTSLAALTALVFAVPVSMLLGVPLVAVVIAFAPGGLETMMAMSVLLDANPAYVAAHHVFRLFFLSALIPFAVARTRRSLARAQNAGGAGGQRPQGEGEASQKGGKDTSGDDHEGR</sequence>
<dbReference type="InterPro" id="IPR017516">
    <property type="entry name" value="AbrB_dup"/>
</dbReference>
<name>A0A037ZEP7_9RHOB</name>
<reference evidence="3 4" key="1">
    <citation type="submission" date="2014-03" db="EMBL/GenBank/DDBJ databases">
        <title>Draft Genome Sequence of Actibacterium mucosum KCTC 23349, a Marine Alphaproteobacterium with Complex Ionic Requirements Isolated from Mediterranean Seawater at Malvarrosa Beach, Valencia, Spain.</title>
        <authorList>
            <person name="Arahal D.R."/>
            <person name="Shao Z."/>
            <person name="Lai Q."/>
            <person name="Pujalte M.J."/>
        </authorList>
    </citation>
    <scope>NUCLEOTIDE SEQUENCE [LARGE SCALE GENOMIC DNA]</scope>
    <source>
        <strain evidence="3 4">KCTC 23349</strain>
    </source>
</reference>
<dbReference type="GO" id="GO:0016020">
    <property type="term" value="C:membrane"/>
    <property type="evidence" value="ECO:0007669"/>
    <property type="project" value="InterPro"/>
</dbReference>
<evidence type="ECO:0000313" key="3">
    <source>
        <dbReference type="EMBL" id="KAJ54925.1"/>
    </source>
</evidence>
<dbReference type="AlphaFoldDB" id="A0A037ZEP7"/>
<dbReference type="STRING" id="1454373.ACMU_14275"/>
<evidence type="ECO:0008006" key="5">
    <source>
        <dbReference type="Google" id="ProtNLM"/>
    </source>
</evidence>
<gene>
    <name evidence="3" type="ORF">ACMU_14275</name>
</gene>
<evidence type="ECO:0000313" key="4">
    <source>
        <dbReference type="Proteomes" id="UP000026249"/>
    </source>
</evidence>
<keyword evidence="4" id="KW-1185">Reference proteome</keyword>
<keyword evidence="2" id="KW-1133">Transmembrane helix</keyword>
<dbReference type="Proteomes" id="UP000026249">
    <property type="component" value="Unassembled WGS sequence"/>
</dbReference>
<dbReference type="NCBIfam" id="TIGR03082">
    <property type="entry name" value="Gneg_AbrB_dup"/>
    <property type="match status" value="2"/>
</dbReference>
<comment type="caution">
    <text evidence="3">The sequence shown here is derived from an EMBL/GenBank/DDBJ whole genome shotgun (WGS) entry which is preliminary data.</text>
</comment>
<dbReference type="RefSeq" id="WP_161635676.1">
    <property type="nucleotide sequence ID" value="NZ_JFKE01000005.1"/>
</dbReference>
<dbReference type="Pfam" id="PF05145">
    <property type="entry name" value="AbrB"/>
    <property type="match status" value="1"/>
</dbReference>
<accession>A0A037ZEP7</accession>
<feature type="transmembrane region" description="Helical" evidence="2">
    <location>
        <begin position="90"/>
        <end position="108"/>
    </location>
</feature>
<evidence type="ECO:0000256" key="2">
    <source>
        <dbReference type="SAM" id="Phobius"/>
    </source>
</evidence>
<feature type="transmembrane region" description="Helical" evidence="2">
    <location>
        <begin position="62"/>
        <end position="84"/>
    </location>
</feature>
<feature type="transmembrane region" description="Helical" evidence="2">
    <location>
        <begin position="151"/>
        <end position="167"/>
    </location>
</feature>
<dbReference type="PANTHER" id="PTHR38457">
    <property type="entry name" value="REGULATOR ABRB-RELATED"/>
    <property type="match status" value="1"/>
</dbReference>
<feature type="transmembrane region" description="Helical" evidence="2">
    <location>
        <begin position="207"/>
        <end position="224"/>
    </location>
</feature>